<dbReference type="PANTHER" id="PTHR33221">
    <property type="entry name" value="WINGED HELIX-TURN-HELIX TRANSCRIPTIONAL REGULATOR, RRF2 FAMILY"/>
    <property type="match status" value="1"/>
</dbReference>
<name>A0A0F9NRB9_9ZZZZ</name>
<organism evidence="1">
    <name type="scientific">marine sediment metagenome</name>
    <dbReference type="NCBI Taxonomy" id="412755"/>
    <lineage>
        <taxon>unclassified sequences</taxon>
        <taxon>metagenomes</taxon>
        <taxon>ecological metagenomes</taxon>
    </lineage>
</organism>
<dbReference type="PROSITE" id="PS51197">
    <property type="entry name" value="HTH_RRF2_2"/>
    <property type="match status" value="1"/>
</dbReference>
<evidence type="ECO:0000313" key="1">
    <source>
        <dbReference type="EMBL" id="KKN20514.1"/>
    </source>
</evidence>
<dbReference type="GO" id="GO:0005829">
    <property type="term" value="C:cytosol"/>
    <property type="evidence" value="ECO:0007669"/>
    <property type="project" value="TreeGrafter"/>
</dbReference>
<dbReference type="PANTHER" id="PTHR33221:SF2">
    <property type="entry name" value="TRANSCRIPTIONAL REGULATOR"/>
    <property type="match status" value="1"/>
</dbReference>
<reference evidence="1" key="1">
    <citation type="journal article" date="2015" name="Nature">
        <title>Complex archaea that bridge the gap between prokaryotes and eukaryotes.</title>
        <authorList>
            <person name="Spang A."/>
            <person name="Saw J.H."/>
            <person name="Jorgensen S.L."/>
            <person name="Zaremba-Niedzwiedzka K."/>
            <person name="Martijn J."/>
            <person name="Lind A.E."/>
            <person name="van Eijk R."/>
            <person name="Schleper C."/>
            <person name="Guy L."/>
            <person name="Ettema T.J."/>
        </authorList>
    </citation>
    <scope>NUCLEOTIDE SEQUENCE</scope>
</reference>
<dbReference type="AlphaFoldDB" id="A0A0F9NRB9"/>
<dbReference type="SUPFAM" id="SSF46785">
    <property type="entry name" value="Winged helix' DNA-binding domain"/>
    <property type="match status" value="1"/>
</dbReference>
<dbReference type="Gene3D" id="1.10.10.10">
    <property type="entry name" value="Winged helix-like DNA-binding domain superfamily/Winged helix DNA-binding domain"/>
    <property type="match status" value="1"/>
</dbReference>
<dbReference type="NCBIfam" id="TIGR00738">
    <property type="entry name" value="rrf2_super"/>
    <property type="match status" value="1"/>
</dbReference>
<dbReference type="InterPro" id="IPR036390">
    <property type="entry name" value="WH_DNA-bd_sf"/>
</dbReference>
<dbReference type="GO" id="GO:0003700">
    <property type="term" value="F:DNA-binding transcription factor activity"/>
    <property type="evidence" value="ECO:0007669"/>
    <property type="project" value="TreeGrafter"/>
</dbReference>
<comment type="caution">
    <text evidence="1">The sequence shown here is derived from an EMBL/GenBank/DDBJ whole genome shotgun (WGS) entry which is preliminary data.</text>
</comment>
<protein>
    <recommendedName>
        <fullName evidence="2">Rrf2 family transcriptional regulator</fullName>
    </recommendedName>
</protein>
<accession>A0A0F9NRB9</accession>
<sequence>MKISRSAGYALLAVGYISQNQKKDKCVFSQDISKKYKIPLEYLLKIMQQMVKVGILRSKRGPRGGFNIGRASSQITFLNIIEAIDGPIVDGLLAFEDIKKKDKFMNKVETAYSKVIESQVKVMKEANLSSLLA</sequence>
<gene>
    <name evidence="1" type="ORF">LCGC14_0934910</name>
</gene>
<evidence type="ECO:0008006" key="2">
    <source>
        <dbReference type="Google" id="ProtNLM"/>
    </source>
</evidence>
<dbReference type="InterPro" id="IPR000944">
    <property type="entry name" value="Tscrpt_reg_Rrf2"/>
</dbReference>
<proteinExistence type="predicted"/>
<dbReference type="EMBL" id="LAZR01003235">
    <property type="protein sequence ID" value="KKN20514.1"/>
    <property type="molecule type" value="Genomic_DNA"/>
</dbReference>
<dbReference type="InterPro" id="IPR036388">
    <property type="entry name" value="WH-like_DNA-bd_sf"/>
</dbReference>
<dbReference type="Pfam" id="PF02082">
    <property type="entry name" value="Rrf2"/>
    <property type="match status" value="1"/>
</dbReference>